<accession>A0A835CGY1</accession>
<keyword evidence="3" id="KW-1185">Reference proteome</keyword>
<evidence type="ECO:0000256" key="1">
    <source>
        <dbReference type="SAM" id="MobiDB-lite"/>
    </source>
</evidence>
<dbReference type="Proteomes" id="UP000634136">
    <property type="component" value="Unassembled WGS sequence"/>
</dbReference>
<proteinExistence type="predicted"/>
<organism evidence="2 3">
    <name type="scientific">Senna tora</name>
    <dbReference type="NCBI Taxonomy" id="362788"/>
    <lineage>
        <taxon>Eukaryota</taxon>
        <taxon>Viridiplantae</taxon>
        <taxon>Streptophyta</taxon>
        <taxon>Embryophyta</taxon>
        <taxon>Tracheophyta</taxon>
        <taxon>Spermatophyta</taxon>
        <taxon>Magnoliopsida</taxon>
        <taxon>eudicotyledons</taxon>
        <taxon>Gunneridae</taxon>
        <taxon>Pentapetalae</taxon>
        <taxon>rosids</taxon>
        <taxon>fabids</taxon>
        <taxon>Fabales</taxon>
        <taxon>Fabaceae</taxon>
        <taxon>Caesalpinioideae</taxon>
        <taxon>Cassia clade</taxon>
        <taxon>Senna</taxon>
    </lineage>
</organism>
<gene>
    <name evidence="2" type="ORF">G2W53_004949</name>
</gene>
<protein>
    <submittedName>
        <fullName evidence="2">Uncharacterized protein</fullName>
    </submittedName>
</protein>
<reference evidence="2" key="1">
    <citation type="submission" date="2020-09" db="EMBL/GenBank/DDBJ databases">
        <title>Genome-Enabled Discovery of Anthraquinone Biosynthesis in Senna tora.</title>
        <authorList>
            <person name="Kang S.-H."/>
            <person name="Pandey R.P."/>
            <person name="Lee C.-M."/>
            <person name="Sim J.-S."/>
            <person name="Jeong J.-T."/>
            <person name="Choi B.-S."/>
            <person name="Jung M."/>
            <person name="Ginzburg D."/>
            <person name="Zhao K."/>
            <person name="Won S.Y."/>
            <person name="Oh T.-J."/>
            <person name="Yu Y."/>
            <person name="Kim N.-H."/>
            <person name="Lee O.R."/>
            <person name="Lee T.-H."/>
            <person name="Bashyal P."/>
            <person name="Kim T.-S."/>
            <person name="Lee W.-H."/>
            <person name="Kawkins C."/>
            <person name="Kim C.-K."/>
            <person name="Kim J.S."/>
            <person name="Ahn B.O."/>
            <person name="Rhee S.Y."/>
            <person name="Sohng J.K."/>
        </authorList>
    </citation>
    <scope>NUCLEOTIDE SEQUENCE</scope>
    <source>
        <tissue evidence="2">Leaf</tissue>
    </source>
</reference>
<name>A0A835CGY1_9FABA</name>
<feature type="region of interest" description="Disordered" evidence="1">
    <location>
        <begin position="1"/>
        <end position="43"/>
    </location>
</feature>
<evidence type="ECO:0000313" key="3">
    <source>
        <dbReference type="Proteomes" id="UP000634136"/>
    </source>
</evidence>
<dbReference type="EMBL" id="JAAIUW010000002">
    <property type="protein sequence ID" value="KAF7842651.1"/>
    <property type="molecule type" value="Genomic_DNA"/>
</dbReference>
<evidence type="ECO:0000313" key="2">
    <source>
        <dbReference type="EMBL" id="KAF7842651.1"/>
    </source>
</evidence>
<dbReference type="AlphaFoldDB" id="A0A835CGY1"/>
<comment type="caution">
    <text evidence="2">The sequence shown here is derived from an EMBL/GenBank/DDBJ whole genome shotgun (WGS) entry which is preliminary data.</text>
</comment>
<sequence>MEDQEEETIQKGPQRDTSHTPTYSLLDDNSYGFEAPFARSRRI</sequence>